<feature type="binding site" evidence="11 13">
    <location>
        <position position="152"/>
    </location>
    <ligand>
        <name>Zn(2+)</name>
        <dbReference type="ChEBI" id="CHEBI:29105"/>
        <note>catalytic</note>
    </ligand>
</feature>
<comment type="subcellular location">
    <subcellularLocation>
        <location evidence="1">Secreted</location>
    </subcellularLocation>
</comment>
<dbReference type="PRINTS" id="PR01857">
    <property type="entry name" value="ADAMTSFAMILY"/>
</dbReference>
<evidence type="ECO:0000313" key="16">
    <source>
        <dbReference type="Proteomes" id="UP001153737"/>
    </source>
</evidence>
<keyword evidence="7" id="KW-0482">Metalloprotease</keyword>
<accession>A0A9N9SIV8</accession>
<feature type="binding site" evidence="11 13">
    <location>
        <position position="148"/>
    </location>
    <ligand>
        <name>Zn(2+)</name>
        <dbReference type="ChEBI" id="CHEBI:29105"/>
        <note>catalytic</note>
    </ligand>
</feature>
<dbReference type="Pfam" id="PF01421">
    <property type="entry name" value="Reprolysin"/>
    <property type="match status" value="1"/>
</dbReference>
<comment type="caution">
    <text evidence="13">Lacks conserved residue(s) required for the propagation of feature annotation.</text>
</comment>
<feature type="binding site" evidence="11 13">
    <location>
        <position position="158"/>
    </location>
    <ligand>
        <name>Zn(2+)</name>
        <dbReference type="ChEBI" id="CHEBI:29105"/>
        <note>catalytic</note>
    </ligand>
</feature>
<dbReference type="Pfam" id="PF19236">
    <property type="entry name" value="ADAMTS_CR_3"/>
    <property type="match status" value="1"/>
</dbReference>
<evidence type="ECO:0000256" key="12">
    <source>
        <dbReference type="PIRSR" id="PIRSR613273-3"/>
    </source>
</evidence>
<dbReference type="SUPFAM" id="SSF82895">
    <property type="entry name" value="TSP-1 type 1 repeat"/>
    <property type="match status" value="4"/>
</dbReference>
<dbReference type="GO" id="GO:0031012">
    <property type="term" value="C:extracellular matrix"/>
    <property type="evidence" value="ECO:0007669"/>
    <property type="project" value="TreeGrafter"/>
</dbReference>
<feature type="disulfide bond" evidence="12">
    <location>
        <begin position="246"/>
        <end position="269"/>
    </location>
</feature>
<reference evidence="15" key="1">
    <citation type="submission" date="2022-01" db="EMBL/GenBank/DDBJ databases">
        <authorList>
            <person name="King R."/>
        </authorList>
    </citation>
    <scope>NUCLEOTIDE SEQUENCE</scope>
</reference>
<feature type="binding site" evidence="11">
    <location>
        <position position="14"/>
    </location>
    <ligand>
        <name>Ca(2+)</name>
        <dbReference type="ChEBI" id="CHEBI:29108"/>
        <label>2</label>
    </ligand>
</feature>
<dbReference type="Gene3D" id="3.40.1620.60">
    <property type="match status" value="1"/>
</dbReference>
<dbReference type="EMBL" id="OU896713">
    <property type="protein sequence ID" value="CAG9824043.1"/>
    <property type="molecule type" value="Genomic_DNA"/>
</dbReference>
<feature type="disulfide bond" evidence="12">
    <location>
        <begin position="324"/>
        <end position="361"/>
    </location>
</feature>
<feature type="active site" evidence="10 13">
    <location>
        <position position="149"/>
    </location>
</feature>
<dbReference type="SMART" id="SM00209">
    <property type="entry name" value="TSP1"/>
    <property type="match status" value="4"/>
</dbReference>
<dbReference type="CDD" id="cd04273">
    <property type="entry name" value="ZnMc_ADAMTS_like"/>
    <property type="match status" value="1"/>
</dbReference>
<dbReference type="GO" id="GO:0006508">
    <property type="term" value="P:proteolysis"/>
    <property type="evidence" value="ECO:0007669"/>
    <property type="project" value="UniProtKB-KW"/>
</dbReference>
<keyword evidence="2" id="KW-0964">Secreted</keyword>
<evidence type="ECO:0000256" key="11">
    <source>
        <dbReference type="PIRSR" id="PIRSR613273-2"/>
    </source>
</evidence>
<dbReference type="PRINTS" id="PR01705">
    <property type="entry name" value="TSP1REPEAT"/>
</dbReference>
<dbReference type="PANTHER" id="PTHR13723">
    <property type="entry name" value="ADAMTS A DISINTEGRIN AND METALLOPROTEASE WITH THROMBOSPONDIN MOTIFS PROTEASE"/>
    <property type="match status" value="1"/>
</dbReference>
<feature type="disulfide bond" evidence="12">
    <location>
        <begin position="235"/>
        <end position="260"/>
    </location>
</feature>
<dbReference type="Proteomes" id="UP001153737">
    <property type="component" value="Chromosome 7"/>
</dbReference>
<evidence type="ECO:0000256" key="6">
    <source>
        <dbReference type="ARBA" id="ARBA00022833"/>
    </source>
</evidence>
<feature type="domain" description="Peptidase M12B" evidence="14">
    <location>
        <begin position="11"/>
        <end position="213"/>
    </location>
</feature>
<dbReference type="FunFam" id="2.20.100.10:FF:000001">
    <property type="entry name" value="semaphorin-5A isoform X1"/>
    <property type="match status" value="1"/>
</dbReference>
<name>A0A9N9SIV8_PHACE</name>
<dbReference type="GO" id="GO:0004222">
    <property type="term" value="F:metalloendopeptidase activity"/>
    <property type="evidence" value="ECO:0007669"/>
    <property type="project" value="InterPro"/>
</dbReference>
<feature type="binding site" evidence="11">
    <location>
        <position position="208"/>
    </location>
    <ligand>
        <name>Ca(2+)</name>
        <dbReference type="ChEBI" id="CHEBI:29108"/>
        <label>1</label>
    </ligand>
</feature>
<keyword evidence="9" id="KW-0325">Glycoprotein</keyword>
<dbReference type="InterPro" id="IPR024079">
    <property type="entry name" value="MetalloPept_cat_dom_sf"/>
</dbReference>
<dbReference type="SUPFAM" id="SSF55486">
    <property type="entry name" value="Metalloproteases ('zincins'), catalytic domain"/>
    <property type="match status" value="1"/>
</dbReference>
<sequence>MRNSSSSLPARWMEIAVAVDHTVISFHGRNKVEQYVLSLLNIVSAIYQDPSLDSNLKLVVTKLLFYEREKHHVIRPGNAKKSLENVNLWNRKLHASAAASRHDVAVWLTRSDIGGPSGYAPVGGACDPKRSCALNRDEGLTSAFIIAHETAHILGLSHDGDLKNGNNCSQEALDGSVMAPMVSATFNKFFWSECSKKDFRKYSSKWSCLRNQPRGKGDISLNATLQTAFTMDQQCRMEFGNGFAMCRAFEIIEPCQHLWCGHEKSPMVCKTKKGPPLEGTECGFGKWCMNGYCEDFANRRVERGPIVLNPQHGEWGEWGPWGVCSRPCGAGVRFRTRKCDSPPPSYGGKQCVGKSEEWSICRDQECLEPLMDMRAQQCKQLPALFDSEGNRHLNFTWLPYESDENAKKCKFICLNAERKELYISSENLIDGTPCSYDNEDNICVQGQCQVVGCDGVLHSTKERDRCGVCGGDNSGCSEMKSTLNRKLRRESSRVAILPKMARQIRVEINVTVYHSDNPLLALILKNRRKKKYVVSIPNTVVHTKILEGTKFYYKKFNNRHSLWSTGPLKNEMVILAIVPKTELRAGMNISCSTSYSIHKDHLIPSKRYTWIIGGWGPCSASCDGGKRHRTAACWDNLQDKIVKRNLCSLLNRPKLGSEKCNTFGCSFEWIAGEWEPCPVSCGTKGIQQRQIYCVPNSALSVILNQFNGTMREPWRYLVHPRRCSDSKPLSTRPCNRQPCFSYWNFTEWSQCSSSCGHGIQTRSFVCPPPEDETFFTCGPTPTAQKRSCSGPFNRRSHHLCRGRRGARCVKDESEYCSFDLLRSYCKLGGFRKLYCKSCSGHTVQLDNNSVVSLSL</sequence>
<dbReference type="Gene3D" id="2.20.100.10">
    <property type="entry name" value="Thrombospondin type-1 (TSP1) repeat"/>
    <property type="match status" value="4"/>
</dbReference>
<protein>
    <recommendedName>
        <fullName evidence="14">Peptidase M12B domain-containing protein</fullName>
    </recommendedName>
</protein>
<evidence type="ECO:0000256" key="13">
    <source>
        <dbReference type="PROSITE-ProRule" id="PRU00276"/>
    </source>
</evidence>
<comment type="cofactor">
    <cofactor evidence="11">
        <name>Zn(2+)</name>
        <dbReference type="ChEBI" id="CHEBI:29105"/>
    </cofactor>
    <text evidence="11">Binds 1 zinc ion per subunit.</text>
</comment>
<keyword evidence="3" id="KW-0645">Protease</keyword>
<dbReference type="InterPro" id="IPR041645">
    <property type="entry name" value="ADAMTS_CR_2"/>
</dbReference>
<organism evidence="15 16">
    <name type="scientific">Phaedon cochleariae</name>
    <name type="common">Mustard beetle</name>
    <dbReference type="NCBI Taxonomy" id="80249"/>
    <lineage>
        <taxon>Eukaryota</taxon>
        <taxon>Metazoa</taxon>
        <taxon>Ecdysozoa</taxon>
        <taxon>Arthropoda</taxon>
        <taxon>Hexapoda</taxon>
        <taxon>Insecta</taxon>
        <taxon>Pterygota</taxon>
        <taxon>Neoptera</taxon>
        <taxon>Endopterygota</taxon>
        <taxon>Coleoptera</taxon>
        <taxon>Polyphaga</taxon>
        <taxon>Cucujiformia</taxon>
        <taxon>Chrysomeloidea</taxon>
        <taxon>Chrysomelidae</taxon>
        <taxon>Chrysomelinae</taxon>
        <taxon>Chrysomelini</taxon>
        <taxon>Phaedon</taxon>
    </lineage>
</organism>
<keyword evidence="6 11" id="KW-0862">Zinc</keyword>
<evidence type="ECO:0000256" key="10">
    <source>
        <dbReference type="PIRSR" id="PIRSR613273-1"/>
    </source>
</evidence>
<feature type="disulfide bond" evidence="12">
    <location>
        <begin position="339"/>
        <end position="351"/>
    </location>
</feature>
<feature type="disulfide bond" evidence="12">
    <location>
        <begin position="255"/>
        <end position="288"/>
    </location>
</feature>
<evidence type="ECO:0000256" key="3">
    <source>
        <dbReference type="ARBA" id="ARBA00022670"/>
    </source>
</evidence>
<dbReference type="InterPro" id="IPR001590">
    <property type="entry name" value="Peptidase_M12B"/>
</dbReference>
<dbReference type="GO" id="GO:0005576">
    <property type="term" value="C:extracellular region"/>
    <property type="evidence" value="ECO:0007669"/>
    <property type="project" value="UniProtKB-SubCell"/>
</dbReference>
<evidence type="ECO:0000313" key="15">
    <source>
        <dbReference type="EMBL" id="CAG9824043.1"/>
    </source>
</evidence>
<feature type="disulfide bond" evidence="12">
    <location>
        <begin position="328"/>
        <end position="366"/>
    </location>
</feature>
<dbReference type="OrthoDB" id="5855429at2759"/>
<dbReference type="InterPro" id="IPR000884">
    <property type="entry name" value="TSP1_rpt"/>
</dbReference>
<proteinExistence type="predicted"/>
<dbReference type="Pfam" id="PF00090">
    <property type="entry name" value="TSP_1"/>
    <property type="match status" value="1"/>
</dbReference>
<keyword evidence="11" id="KW-0106">Calcium</keyword>
<evidence type="ECO:0000256" key="4">
    <source>
        <dbReference type="ARBA" id="ARBA00022723"/>
    </source>
</evidence>
<evidence type="ECO:0000256" key="1">
    <source>
        <dbReference type="ARBA" id="ARBA00004613"/>
    </source>
</evidence>
<feature type="binding site" evidence="11">
    <location>
        <position position="14"/>
    </location>
    <ligand>
        <name>Ca(2+)</name>
        <dbReference type="ChEBI" id="CHEBI:29108"/>
        <label>1</label>
    </ligand>
</feature>
<feature type="disulfide bond" evidence="12">
    <location>
        <begin position="126"/>
        <end position="208"/>
    </location>
</feature>
<evidence type="ECO:0000256" key="9">
    <source>
        <dbReference type="ARBA" id="ARBA00023180"/>
    </source>
</evidence>
<dbReference type="AlphaFoldDB" id="A0A9N9SIV8"/>
<keyword evidence="5" id="KW-0378">Hydrolase</keyword>
<evidence type="ECO:0000256" key="5">
    <source>
        <dbReference type="ARBA" id="ARBA00022801"/>
    </source>
</evidence>
<keyword evidence="4 11" id="KW-0479">Metal-binding</keyword>
<evidence type="ECO:0000256" key="8">
    <source>
        <dbReference type="ARBA" id="ARBA00023157"/>
    </source>
</evidence>
<dbReference type="InterPro" id="IPR013273">
    <property type="entry name" value="ADAMTS/ADAMTS-like"/>
</dbReference>
<dbReference type="InterPro" id="IPR050439">
    <property type="entry name" value="ADAMTS_ADAMTS-like"/>
</dbReference>
<evidence type="ECO:0000256" key="2">
    <source>
        <dbReference type="ARBA" id="ARBA00022525"/>
    </source>
</evidence>
<keyword evidence="16" id="KW-1185">Reference proteome</keyword>
<dbReference type="InterPro" id="IPR036383">
    <property type="entry name" value="TSP1_rpt_sf"/>
</dbReference>
<gene>
    <name evidence="15" type="ORF">PHAECO_LOCUS11284</name>
</gene>
<dbReference type="GO" id="GO:0046872">
    <property type="term" value="F:metal ion binding"/>
    <property type="evidence" value="ECO:0007669"/>
    <property type="project" value="UniProtKB-KW"/>
</dbReference>
<evidence type="ECO:0000259" key="14">
    <source>
        <dbReference type="PROSITE" id="PS50215"/>
    </source>
</evidence>
<dbReference type="InterPro" id="IPR045371">
    <property type="entry name" value="ADAMTS_CR_3"/>
</dbReference>
<reference evidence="15" key="2">
    <citation type="submission" date="2022-10" db="EMBL/GenBank/DDBJ databases">
        <authorList>
            <consortium name="ENA_rothamsted_submissions"/>
            <consortium name="culmorum"/>
            <person name="King R."/>
        </authorList>
    </citation>
    <scope>NUCLEOTIDE SEQUENCE</scope>
</reference>
<feature type="disulfide bond" evidence="12">
    <location>
        <begin position="282"/>
        <end position="293"/>
    </location>
</feature>
<dbReference type="Pfam" id="PF19030">
    <property type="entry name" value="TSP1_ADAMTS"/>
    <property type="match status" value="3"/>
</dbReference>
<dbReference type="PROSITE" id="PS50215">
    <property type="entry name" value="ADAM_MEPRO"/>
    <property type="match status" value="1"/>
</dbReference>
<feature type="binding site" evidence="11">
    <location>
        <position position="103"/>
    </location>
    <ligand>
        <name>Ca(2+)</name>
        <dbReference type="ChEBI" id="CHEBI:29108"/>
        <label>1</label>
    </ligand>
</feature>
<evidence type="ECO:0000256" key="7">
    <source>
        <dbReference type="ARBA" id="ARBA00023049"/>
    </source>
</evidence>
<dbReference type="PROSITE" id="PS50092">
    <property type="entry name" value="TSP1"/>
    <property type="match status" value="4"/>
</dbReference>
<dbReference type="Gene3D" id="2.60.120.830">
    <property type="match status" value="1"/>
</dbReference>
<dbReference type="Pfam" id="PF17771">
    <property type="entry name" value="ADAMTS_CR_2"/>
    <property type="match status" value="1"/>
</dbReference>
<dbReference type="PANTHER" id="PTHR13723:SF304">
    <property type="entry name" value="A DISINTEGRIN AND METALLOPROTEINASE WITH THROMBOSPONDIN MOTIFS 2-LIKE PROTEIN"/>
    <property type="match status" value="1"/>
</dbReference>
<dbReference type="GO" id="GO:0030198">
    <property type="term" value="P:extracellular matrix organization"/>
    <property type="evidence" value="ECO:0007669"/>
    <property type="project" value="InterPro"/>
</dbReference>
<keyword evidence="8 12" id="KW-1015">Disulfide bond</keyword>
<dbReference type="Gene3D" id="3.40.390.10">
    <property type="entry name" value="Collagenase (Catalytic Domain)"/>
    <property type="match status" value="1"/>
</dbReference>